<sequence length="236" mass="27237">SPSRNDKEHTAAMVYESDFYTSRRPYSRPTITSYSVTAPTASIPFIAHQRLVRVSVPPPTRTSRSSIIAELDRIEHRVRPRLSYVPSEDFLNTRSVVSFDDETRLIRAHTASLLKRIHTPVVRSVRPLPITGYYSHVVELPIVERVTSDNYISHLLEPIRTPAYDYNSLSYYPETTPSRIGRGNLACVSYAGGKAYPRRKHYYGDEDRRIKDEITFRSYYKSLDRPNPEADKWKTP</sequence>
<feature type="non-terminal residue" evidence="1">
    <location>
        <position position="1"/>
    </location>
</feature>
<proteinExistence type="predicted"/>
<protein>
    <submittedName>
        <fullName evidence="1">Uncharacterized protein</fullName>
    </submittedName>
</protein>
<gene>
    <name evidence="1" type="ORF">g.37471</name>
</gene>
<feature type="non-terminal residue" evidence="1">
    <location>
        <position position="236"/>
    </location>
</feature>
<name>A0A1B6DFC7_9HEMI</name>
<dbReference type="EMBL" id="GEDC01012904">
    <property type="protein sequence ID" value="JAS24394.1"/>
    <property type="molecule type" value="Transcribed_RNA"/>
</dbReference>
<evidence type="ECO:0000313" key="1">
    <source>
        <dbReference type="EMBL" id="JAS24394.1"/>
    </source>
</evidence>
<reference evidence="1" key="1">
    <citation type="submission" date="2015-12" db="EMBL/GenBank/DDBJ databases">
        <title>De novo transcriptome assembly of four potential Pierce s Disease insect vectors from Arizona vineyards.</title>
        <authorList>
            <person name="Tassone E.E."/>
        </authorList>
    </citation>
    <scope>NUCLEOTIDE SEQUENCE</scope>
</reference>
<dbReference type="AlphaFoldDB" id="A0A1B6DFC7"/>
<accession>A0A1B6DFC7</accession>
<organism evidence="1">
    <name type="scientific">Clastoptera arizonana</name>
    <name type="common">Arizona spittle bug</name>
    <dbReference type="NCBI Taxonomy" id="38151"/>
    <lineage>
        <taxon>Eukaryota</taxon>
        <taxon>Metazoa</taxon>
        <taxon>Ecdysozoa</taxon>
        <taxon>Arthropoda</taxon>
        <taxon>Hexapoda</taxon>
        <taxon>Insecta</taxon>
        <taxon>Pterygota</taxon>
        <taxon>Neoptera</taxon>
        <taxon>Paraneoptera</taxon>
        <taxon>Hemiptera</taxon>
        <taxon>Auchenorrhyncha</taxon>
        <taxon>Cercopoidea</taxon>
        <taxon>Clastopteridae</taxon>
        <taxon>Clastoptera</taxon>
    </lineage>
</organism>